<evidence type="ECO:0000313" key="3">
    <source>
        <dbReference type="Proteomes" id="UP001497382"/>
    </source>
</evidence>
<dbReference type="AlphaFoldDB" id="A0AAV1Z2B7"/>
<feature type="non-terminal residue" evidence="2">
    <location>
        <position position="43"/>
    </location>
</feature>
<accession>A0AAV1Z2B7</accession>
<evidence type="ECO:0000313" key="2">
    <source>
        <dbReference type="EMBL" id="CAL1265624.1"/>
    </source>
</evidence>
<protein>
    <submittedName>
        <fullName evidence="2">Uncharacterized protein</fullName>
    </submittedName>
</protein>
<name>A0AAV1Z2B7_9ARAC</name>
<organism evidence="2 3">
    <name type="scientific">Larinioides sclopetarius</name>
    <dbReference type="NCBI Taxonomy" id="280406"/>
    <lineage>
        <taxon>Eukaryota</taxon>
        <taxon>Metazoa</taxon>
        <taxon>Ecdysozoa</taxon>
        <taxon>Arthropoda</taxon>
        <taxon>Chelicerata</taxon>
        <taxon>Arachnida</taxon>
        <taxon>Araneae</taxon>
        <taxon>Araneomorphae</taxon>
        <taxon>Entelegynae</taxon>
        <taxon>Araneoidea</taxon>
        <taxon>Araneidae</taxon>
        <taxon>Larinioides</taxon>
    </lineage>
</organism>
<sequence>MSDGSKKKLSGAQNKKRRLKLEEERDKLSGSLNKFLQLSSSLA</sequence>
<dbReference type="Proteomes" id="UP001497382">
    <property type="component" value="Unassembled WGS sequence"/>
</dbReference>
<evidence type="ECO:0000256" key="1">
    <source>
        <dbReference type="SAM" id="MobiDB-lite"/>
    </source>
</evidence>
<comment type="caution">
    <text evidence="2">The sequence shown here is derived from an EMBL/GenBank/DDBJ whole genome shotgun (WGS) entry which is preliminary data.</text>
</comment>
<proteinExistence type="predicted"/>
<keyword evidence="3" id="KW-1185">Reference proteome</keyword>
<feature type="region of interest" description="Disordered" evidence="1">
    <location>
        <begin position="1"/>
        <end position="25"/>
    </location>
</feature>
<dbReference type="EMBL" id="CAXIEN010000018">
    <property type="protein sequence ID" value="CAL1265624.1"/>
    <property type="molecule type" value="Genomic_DNA"/>
</dbReference>
<reference evidence="2 3" key="1">
    <citation type="submission" date="2024-04" db="EMBL/GenBank/DDBJ databases">
        <authorList>
            <person name="Rising A."/>
            <person name="Reimegard J."/>
            <person name="Sonavane S."/>
            <person name="Akerstrom W."/>
            <person name="Nylinder S."/>
            <person name="Hedman E."/>
            <person name="Kallberg Y."/>
        </authorList>
    </citation>
    <scope>NUCLEOTIDE SEQUENCE [LARGE SCALE GENOMIC DNA]</scope>
</reference>
<gene>
    <name evidence="2" type="ORF">LARSCL_LOCUS2638</name>
</gene>